<dbReference type="SMR" id="G4Z488"/>
<dbReference type="PRINTS" id="PR00449">
    <property type="entry name" value="RASTRNSFRMNG"/>
</dbReference>
<dbReference type="Gene3D" id="3.40.50.300">
    <property type="entry name" value="P-loop containing nucleotide triphosphate hydrolases"/>
    <property type="match status" value="1"/>
</dbReference>
<dbReference type="Proteomes" id="UP000002640">
    <property type="component" value="Unassembled WGS sequence"/>
</dbReference>
<keyword evidence="4" id="KW-1185">Reference proteome</keyword>
<gene>
    <name evidence="3" type="ORF">PHYSODRAFT_496643</name>
</gene>
<evidence type="ECO:0000256" key="2">
    <source>
        <dbReference type="ARBA" id="ARBA00023134"/>
    </source>
</evidence>
<dbReference type="AlphaFoldDB" id="G4Z488"/>
<dbReference type="InterPro" id="IPR027417">
    <property type="entry name" value="P-loop_NTPase"/>
</dbReference>
<dbReference type="GeneID" id="20657342"/>
<dbReference type="InterPro" id="IPR001806">
    <property type="entry name" value="Small_GTPase"/>
</dbReference>
<dbReference type="PANTHER" id="PTHR24073">
    <property type="entry name" value="DRAB5-RELATED"/>
    <property type="match status" value="1"/>
</dbReference>
<dbReference type="RefSeq" id="XP_009522111.1">
    <property type="nucleotide sequence ID" value="XM_009523816.1"/>
</dbReference>
<keyword evidence="2" id="KW-0342">GTP-binding</keyword>
<dbReference type="PROSITE" id="PS00675">
    <property type="entry name" value="SIGMA54_INTERACT_1"/>
    <property type="match status" value="1"/>
</dbReference>
<evidence type="ECO:0000313" key="4">
    <source>
        <dbReference type="Proteomes" id="UP000002640"/>
    </source>
</evidence>
<sequence length="185" mass="20348">METPSVRVLVVGDSGVGKTALLRSICRAHSPGDISYDRSASLWTTGCDVHVLLKPLGPSGREVFVEFLDVGGHIKYELSRGAFYHDVHGVIFVHDLSNAKSGEHLRNWSRELAGMQKLKGCVVPSTGKEHDFSTLHNLPKLVVGNKRDLLPRNFRPKTTGPTGYPEFRTVASIESVRKVADMSEI</sequence>
<organism evidence="3 4">
    <name type="scientific">Phytophthora sojae (strain P6497)</name>
    <name type="common">Soybean stem and root rot agent</name>
    <name type="synonym">Phytophthora megasperma f. sp. glycines</name>
    <dbReference type="NCBI Taxonomy" id="1094619"/>
    <lineage>
        <taxon>Eukaryota</taxon>
        <taxon>Sar</taxon>
        <taxon>Stramenopiles</taxon>
        <taxon>Oomycota</taxon>
        <taxon>Peronosporomycetes</taxon>
        <taxon>Peronosporales</taxon>
        <taxon>Peronosporaceae</taxon>
        <taxon>Phytophthora</taxon>
    </lineage>
</organism>
<dbReference type="GO" id="GO:0003924">
    <property type="term" value="F:GTPase activity"/>
    <property type="evidence" value="ECO:0007669"/>
    <property type="project" value="InterPro"/>
</dbReference>
<dbReference type="InterPro" id="IPR025662">
    <property type="entry name" value="Sigma_54_int_dom_ATP-bd_1"/>
</dbReference>
<dbReference type="KEGG" id="psoj:PHYSODRAFT_496643"/>
<dbReference type="Pfam" id="PF00071">
    <property type="entry name" value="Ras"/>
    <property type="match status" value="1"/>
</dbReference>
<dbReference type="STRING" id="1094619.G4Z488"/>
<protein>
    <submittedName>
        <fullName evidence="3">Ras-like protein</fullName>
    </submittedName>
</protein>
<accession>G4Z488</accession>
<dbReference type="EMBL" id="JH159153">
    <property type="protein sequence ID" value="EGZ19394.1"/>
    <property type="molecule type" value="Genomic_DNA"/>
</dbReference>
<proteinExistence type="predicted"/>
<evidence type="ECO:0000313" key="3">
    <source>
        <dbReference type="EMBL" id="EGZ19394.1"/>
    </source>
</evidence>
<name>G4Z488_PHYSP</name>
<dbReference type="InParanoid" id="G4Z488"/>
<evidence type="ECO:0000256" key="1">
    <source>
        <dbReference type="ARBA" id="ARBA00022741"/>
    </source>
</evidence>
<dbReference type="PROSITE" id="PS51419">
    <property type="entry name" value="RAB"/>
    <property type="match status" value="1"/>
</dbReference>
<keyword evidence="1" id="KW-0547">Nucleotide-binding</keyword>
<reference evidence="3 4" key="1">
    <citation type="journal article" date="2006" name="Science">
        <title>Phytophthora genome sequences uncover evolutionary origins and mechanisms of pathogenesis.</title>
        <authorList>
            <person name="Tyler B.M."/>
            <person name="Tripathy S."/>
            <person name="Zhang X."/>
            <person name="Dehal P."/>
            <person name="Jiang R.H."/>
            <person name="Aerts A."/>
            <person name="Arredondo F.D."/>
            <person name="Baxter L."/>
            <person name="Bensasson D."/>
            <person name="Beynon J.L."/>
            <person name="Chapman J."/>
            <person name="Damasceno C.M."/>
            <person name="Dorrance A.E."/>
            <person name="Dou D."/>
            <person name="Dickerman A.W."/>
            <person name="Dubchak I.L."/>
            <person name="Garbelotto M."/>
            <person name="Gijzen M."/>
            <person name="Gordon S.G."/>
            <person name="Govers F."/>
            <person name="Grunwald N.J."/>
            <person name="Huang W."/>
            <person name="Ivors K.L."/>
            <person name="Jones R.W."/>
            <person name="Kamoun S."/>
            <person name="Krampis K."/>
            <person name="Lamour K.H."/>
            <person name="Lee M.K."/>
            <person name="McDonald W.H."/>
            <person name="Medina M."/>
            <person name="Meijer H.J."/>
            <person name="Nordberg E.K."/>
            <person name="Maclean D.J."/>
            <person name="Ospina-Giraldo M.D."/>
            <person name="Morris P.F."/>
            <person name="Phuntumart V."/>
            <person name="Putnam N.H."/>
            <person name="Rash S."/>
            <person name="Rose J.K."/>
            <person name="Sakihama Y."/>
            <person name="Salamov A.A."/>
            <person name="Savidor A."/>
            <person name="Scheuring C.F."/>
            <person name="Smith B.M."/>
            <person name="Sobral B.W."/>
            <person name="Terry A."/>
            <person name="Torto-Alalibo T.A."/>
            <person name="Win J."/>
            <person name="Xu Z."/>
            <person name="Zhang H."/>
            <person name="Grigoriev I.V."/>
            <person name="Rokhsar D.S."/>
            <person name="Boore J.L."/>
        </authorList>
    </citation>
    <scope>NUCLEOTIDE SEQUENCE [LARGE SCALE GENOMIC DNA]</scope>
    <source>
        <strain evidence="3 4">P6497</strain>
    </source>
</reference>
<dbReference type="OMA" id="LWTTGCD"/>
<dbReference type="GO" id="GO:0005525">
    <property type="term" value="F:GTP binding"/>
    <property type="evidence" value="ECO:0007669"/>
    <property type="project" value="UniProtKB-KW"/>
</dbReference>
<dbReference type="SUPFAM" id="SSF52540">
    <property type="entry name" value="P-loop containing nucleoside triphosphate hydrolases"/>
    <property type="match status" value="1"/>
</dbReference>